<gene>
    <name evidence="3" type="ORF">TGP89_329710</name>
</gene>
<feature type="chain" id="PRO_5001808052" evidence="1">
    <location>
        <begin position="25"/>
        <end position="487"/>
    </location>
</feature>
<dbReference type="AlphaFoldDB" id="A0A086J6L0"/>
<feature type="signal peptide" evidence="1">
    <location>
        <begin position="1"/>
        <end position="24"/>
    </location>
</feature>
<proteinExistence type="predicted"/>
<dbReference type="InterPro" id="IPR036755">
    <property type="entry name" value="SRS_dom_sf"/>
</dbReference>
<dbReference type="VEuPathDB" id="ToxoDB:TGP89_329710"/>
<dbReference type="EMBL" id="AEYI02002605">
    <property type="protein sequence ID" value="KFG27778.1"/>
    <property type="molecule type" value="Genomic_DNA"/>
</dbReference>
<protein>
    <submittedName>
        <fullName evidence="3">SAG-related sequence SRS26I</fullName>
    </submittedName>
</protein>
<feature type="domain" description="SRS" evidence="2">
    <location>
        <begin position="183"/>
        <end position="302"/>
    </location>
</feature>
<organism evidence="3 4">
    <name type="scientific">Toxoplasma gondii p89</name>
    <dbReference type="NCBI Taxonomy" id="943119"/>
    <lineage>
        <taxon>Eukaryota</taxon>
        <taxon>Sar</taxon>
        <taxon>Alveolata</taxon>
        <taxon>Apicomplexa</taxon>
        <taxon>Conoidasida</taxon>
        <taxon>Coccidia</taxon>
        <taxon>Eucoccidiorida</taxon>
        <taxon>Eimeriorina</taxon>
        <taxon>Sarcocystidae</taxon>
        <taxon>Toxoplasma</taxon>
    </lineage>
</organism>
<name>A0A086J6L0_TOXGO</name>
<sequence>MVCSRYSLLVFVAAGVWFLPGCAAASTGSSAEINRHQGIHVLYSSGVEDATCADENTGITVEVAADETEATFKCGDTVTALYPADCNGGVCPNTELARRGDQKVQRICEDAECGKIKALNDVFPGATRDDSTGEHVHVLKFPKEDRPQKDAWYHCKSAEGATTCKVKISVAAALKDPLEDYICSEENTDVAIEVGAEEEEARFKCSGANTELDPKDCTRGSCSSVVASRDGDGQQLQMVYDDESCVTPKPLTEIVPSATRHDDAVNHVYKLTFPTDNRAEQNLWYQCKPADRSTTCKVKISVHEAPPKPPSSTAENKCENGGEVLNLTASPSSPLTFVCPESLPLKPGEMNVYDNTDAQCKEEVELSSLVDARLVGVKQKATLVTGDTVYTLTVNKLPPKTALLCYRCAATERYLKSLRQSADDVDENDCLVKVMVGADPTATTTPVTQTETQSIPTTSLALSLGSNMVLYRNLLIVSLLAGATHRL</sequence>
<keyword evidence="1" id="KW-0732">Signal</keyword>
<evidence type="ECO:0000313" key="4">
    <source>
        <dbReference type="Proteomes" id="UP000028828"/>
    </source>
</evidence>
<evidence type="ECO:0000259" key="2">
    <source>
        <dbReference type="Pfam" id="PF04092"/>
    </source>
</evidence>
<evidence type="ECO:0000256" key="1">
    <source>
        <dbReference type="SAM" id="SignalP"/>
    </source>
</evidence>
<dbReference type="Gene3D" id="2.60.40.1320">
    <property type="entry name" value="SRS domain"/>
    <property type="match status" value="3"/>
</dbReference>
<dbReference type="Proteomes" id="UP000028828">
    <property type="component" value="Unassembled WGS sequence"/>
</dbReference>
<dbReference type="SUPFAM" id="SSF74877">
    <property type="entry name" value="Major surface antigen p30, SAG1"/>
    <property type="match status" value="1"/>
</dbReference>
<reference evidence="3 4" key="1">
    <citation type="submission" date="2014-03" db="EMBL/GenBank/DDBJ databases">
        <authorList>
            <person name="Sibley D."/>
            <person name="Venepally P."/>
            <person name="Karamycheva S."/>
            <person name="Hadjithomas M."/>
            <person name="Khan A."/>
            <person name="Brunk B."/>
            <person name="Roos D."/>
            <person name="Caler E."/>
            <person name="Lorenzi H."/>
        </authorList>
    </citation>
    <scope>NUCLEOTIDE SEQUENCE [LARGE SCALE GENOMIC DNA]</scope>
    <source>
        <strain evidence="4">p89</strain>
    </source>
</reference>
<accession>A0A086J6L0</accession>
<feature type="domain" description="SRS" evidence="2">
    <location>
        <begin position="323"/>
        <end position="436"/>
    </location>
</feature>
<dbReference type="Pfam" id="PF04092">
    <property type="entry name" value="SAG"/>
    <property type="match status" value="3"/>
</dbReference>
<dbReference type="OrthoDB" id="10318425at2759"/>
<comment type="caution">
    <text evidence="3">The sequence shown here is derived from an EMBL/GenBank/DDBJ whole genome shotgun (WGS) entry which is preliminary data.</text>
</comment>
<feature type="domain" description="SRS" evidence="2">
    <location>
        <begin position="50"/>
        <end position="170"/>
    </location>
</feature>
<dbReference type="GO" id="GO:0016020">
    <property type="term" value="C:membrane"/>
    <property type="evidence" value="ECO:0007669"/>
    <property type="project" value="InterPro"/>
</dbReference>
<dbReference type="InterPro" id="IPR007226">
    <property type="entry name" value="SRS_dom"/>
</dbReference>
<evidence type="ECO:0000313" key="3">
    <source>
        <dbReference type="EMBL" id="KFG27778.1"/>
    </source>
</evidence>